<feature type="transmembrane region" description="Helical" evidence="6">
    <location>
        <begin position="139"/>
        <end position="158"/>
    </location>
</feature>
<keyword evidence="3 6" id="KW-0812">Transmembrane</keyword>
<keyword evidence="8" id="KW-1185">Reference proteome</keyword>
<evidence type="ECO:0000256" key="1">
    <source>
        <dbReference type="ARBA" id="ARBA00004141"/>
    </source>
</evidence>
<dbReference type="InParanoid" id="A0A1Y2DP36"/>
<name>A0A1Y2DP36_9BASI</name>
<evidence type="ECO:0000256" key="3">
    <source>
        <dbReference type="ARBA" id="ARBA00022692"/>
    </source>
</evidence>
<feature type="transmembrane region" description="Helical" evidence="6">
    <location>
        <begin position="170"/>
        <end position="190"/>
    </location>
</feature>
<dbReference type="Gene3D" id="1.20.1250.20">
    <property type="entry name" value="MFS general substrate transporter like domains"/>
    <property type="match status" value="1"/>
</dbReference>
<proteinExistence type="predicted"/>
<reference evidence="7 8" key="1">
    <citation type="submission" date="2016-07" db="EMBL/GenBank/DDBJ databases">
        <title>Pervasive Adenine N6-methylation of Active Genes in Fungi.</title>
        <authorList>
            <consortium name="DOE Joint Genome Institute"/>
            <person name="Mondo S.J."/>
            <person name="Dannebaum R.O."/>
            <person name="Kuo R.C."/>
            <person name="Labutti K."/>
            <person name="Haridas S."/>
            <person name="Kuo A."/>
            <person name="Salamov A."/>
            <person name="Ahrendt S.R."/>
            <person name="Lipzen A."/>
            <person name="Sullivan W."/>
            <person name="Andreopoulos W.B."/>
            <person name="Clum A."/>
            <person name="Lindquist E."/>
            <person name="Daum C."/>
            <person name="Ramamoorthy G.K."/>
            <person name="Gryganskyi A."/>
            <person name="Culley D."/>
            <person name="Magnuson J.K."/>
            <person name="James T.Y."/>
            <person name="O'Malley M.A."/>
            <person name="Stajich J.E."/>
            <person name="Spatafora J.W."/>
            <person name="Visel A."/>
            <person name="Grigoriev I.V."/>
        </authorList>
    </citation>
    <scope>NUCLEOTIDE SEQUENCE [LARGE SCALE GENOMIC DNA]</scope>
    <source>
        <strain evidence="7 8">62-1032</strain>
    </source>
</reference>
<dbReference type="InterPro" id="IPR036259">
    <property type="entry name" value="MFS_trans_sf"/>
</dbReference>
<keyword evidence="4 6" id="KW-1133">Transmembrane helix</keyword>
<feature type="transmembrane region" description="Helical" evidence="6">
    <location>
        <begin position="277"/>
        <end position="294"/>
    </location>
</feature>
<protein>
    <submittedName>
        <fullName evidence="7">Major facilitator superfamily domain-containing protein</fullName>
    </submittedName>
</protein>
<dbReference type="GO" id="GO:0016020">
    <property type="term" value="C:membrane"/>
    <property type="evidence" value="ECO:0007669"/>
    <property type="project" value="UniProtKB-SubCell"/>
</dbReference>
<feature type="transmembrane region" description="Helical" evidence="6">
    <location>
        <begin position="47"/>
        <end position="67"/>
    </location>
</feature>
<feature type="transmembrane region" description="Helical" evidence="6">
    <location>
        <begin position="210"/>
        <end position="233"/>
    </location>
</feature>
<evidence type="ECO:0000256" key="2">
    <source>
        <dbReference type="ARBA" id="ARBA00022448"/>
    </source>
</evidence>
<dbReference type="PANTHER" id="PTHR23504">
    <property type="entry name" value="MAJOR FACILITATOR SUPERFAMILY DOMAIN-CONTAINING PROTEIN 10"/>
    <property type="match status" value="1"/>
</dbReference>
<evidence type="ECO:0000313" key="7">
    <source>
        <dbReference type="EMBL" id="ORY61053.1"/>
    </source>
</evidence>
<evidence type="ECO:0000313" key="8">
    <source>
        <dbReference type="Proteomes" id="UP000193467"/>
    </source>
</evidence>
<evidence type="ECO:0000256" key="4">
    <source>
        <dbReference type="ARBA" id="ARBA00022989"/>
    </source>
</evidence>
<comment type="caution">
    <text evidence="7">The sequence shown here is derived from an EMBL/GenBank/DDBJ whole genome shotgun (WGS) entry which is preliminary data.</text>
</comment>
<comment type="subcellular location">
    <subcellularLocation>
        <location evidence="1">Membrane</location>
        <topology evidence="1">Multi-pass membrane protein</topology>
    </subcellularLocation>
</comment>
<evidence type="ECO:0000256" key="5">
    <source>
        <dbReference type="ARBA" id="ARBA00023136"/>
    </source>
</evidence>
<dbReference type="AlphaFoldDB" id="A0A1Y2DP36"/>
<dbReference type="EMBL" id="MCGR01000073">
    <property type="protein sequence ID" value="ORY61053.1"/>
    <property type="molecule type" value="Genomic_DNA"/>
</dbReference>
<keyword evidence="5 6" id="KW-0472">Membrane</keyword>
<gene>
    <name evidence="7" type="ORF">BCR35DRAFT_315671</name>
</gene>
<feature type="transmembrane region" description="Helical" evidence="6">
    <location>
        <begin position="109"/>
        <end position="133"/>
    </location>
</feature>
<dbReference type="Proteomes" id="UP000193467">
    <property type="component" value="Unassembled WGS sequence"/>
</dbReference>
<keyword evidence="2" id="KW-0813">Transport</keyword>
<evidence type="ECO:0000256" key="6">
    <source>
        <dbReference type="SAM" id="Phobius"/>
    </source>
</evidence>
<organism evidence="7 8">
    <name type="scientific">Leucosporidium creatinivorum</name>
    <dbReference type="NCBI Taxonomy" id="106004"/>
    <lineage>
        <taxon>Eukaryota</taxon>
        <taxon>Fungi</taxon>
        <taxon>Dikarya</taxon>
        <taxon>Basidiomycota</taxon>
        <taxon>Pucciniomycotina</taxon>
        <taxon>Microbotryomycetes</taxon>
        <taxon>Leucosporidiales</taxon>
        <taxon>Leucosporidium</taxon>
    </lineage>
</organism>
<accession>A0A1Y2DP36</accession>
<dbReference type="PANTHER" id="PTHR23504:SF31">
    <property type="entry name" value="MAJOR FACILITATOR SUPERFAMILY DOMAIN-CONTAINING PROTEIN 10"/>
    <property type="match status" value="1"/>
</dbReference>
<sequence>MRWWSQDTLGPSLGAYFASRPLPISTPSHLTLPFPIFGVHSIKLNSYAFPALVTLVLLSIETVFLWWKLPETKGWIKDEEEEKGESKEVEKVVVRTKEERERRLGELKWVHFGFLFFFSGAEFTLTFLTYTLFDYTNAQNGRLLGFIGILSALLQGGYVRRLKSTPSGPLRLAISGIYTCTISLLLLTLLPHLNPLGITSFSSSATLTLYSAAAGLAFVSATVVNSLNALASLETDGGGIDKGSALGKHRASGQLGRALGPLIATAVYWIWGPSYCYAMGAAGSALVAVKMGALKREGAVASGKGKLKGEKEL</sequence>
<dbReference type="OrthoDB" id="196650at2759"/>
<dbReference type="SUPFAM" id="SSF103473">
    <property type="entry name" value="MFS general substrate transporter"/>
    <property type="match status" value="1"/>
</dbReference>